<accession>X1MH57</accession>
<protein>
    <recommendedName>
        <fullName evidence="1">GGDEF domain-containing protein</fullName>
    </recommendedName>
</protein>
<dbReference type="Pfam" id="PF00990">
    <property type="entry name" value="GGDEF"/>
    <property type="match status" value="1"/>
</dbReference>
<gene>
    <name evidence="2" type="ORF">S06H3_30736</name>
</gene>
<evidence type="ECO:0000313" key="2">
    <source>
        <dbReference type="EMBL" id="GAI30952.1"/>
    </source>
</evidence>
<dbReference type="Gene3D" id="3.30.70.270">
    <property type="match status" value="1"/>
</dbReference>
<evidence type="ECO:0000259" key="1">
    <source>
        <dbReference type="PROSITE" id="PS50887"/>
    </source>
</evidence>
<name>X1MH57_9ZZZZ</name>
<sequence>MGTIQKVTHTWNGAMSSKNNELGDKKFDVDEGWAFAKETKFTKMITETRFDRQKFRETKRREELERNRKPLSEDDLEEMERRSLIDPVTNLNNQRSFLRKLEYELRRAKRYKRPLSIMLISVDSMAQLQRQYGQMIVDEVMKAAARIIGGSVRDVDIAGMCAQSRLGVIFPETYSSRAMVVA</sequence>
<dbReference type="AlphaFoldDB" id="X1MH57"/>
<dbReference type="NCBIfam" id="TIGR00254">
    <property type="entry name" value="GGDEF"/>
    <property type="match status" value="1"/>
</dbReference>
<reference evidence="2" key="1">
    <citation type="journal article" date="2014" name="Front. Microbiol.">
        <title>High frequency of phylogenetically diverse reductive dehalogenase-homologous genes in deep subseafloor sedimentary metagenomes.</title>
        <authorList>
            <person name="Kawai M."/>
            <person name="Futagami T."/>
            <person name="Toyoda A."/>
            <person name="Takaki Y."/>
            <person name="Nishi S."/>
            <person name="Hori S."/>
            <person name="Arai W."/>
            <person name="Tsubouchi T."/>
            <person name="Morono Y."/>
            <person name="Uchiyama I."/>
            <person name="Ito T."/>
            <person name="Fujiyama A."/>
            <person name="Inagaki F."/>
            <person name="Takami H."/>
        </authorList>
    </citation>
    <scope>NUCLEOTIDE SEQUENCE</scope>
    <source>
        <strain evidence="2">Expedition CK06-06</strain>
    </source>
</reference>
<organism evidence="2">
    <name type="scientific">marine sediment metagenome</name>
    <dbReference type="NCBI Taxonomy" id="412755"/>
    <lineage>
        <taxon>unclassified sequences</taxon>
        <taxon>metagenomes</taxon>
        <taxon>ecological metagenomes</taxon>
    </lineage>
</organism>
<proteinExistence type="predicted"/>
<dbReference type="InterPro" id="IPR043128">
    <property type="entry name" value="Rev_trsase/Diguanyl_cyclase"/>
</dbReference>
<dbReference type="EMBL" id="BARV01018130">
    <property type="protein sequence ID" value="GAI30952.1"/>
    <property type="molecule type" value="Genomic_DNA"/>
</dbReference>
<comment type="caution">
    <text evidence="2">The sequence shown here is derived from an EMBL/GenBank/DDBJ whole genome shotgun (WGS) entry which is preliminary data.</text>
</comment>
<dbReference type="InterPro" id="IPR000160">
    <property type="entry name" value="GGDEF_dom"/>
</dbReference>
<feature type="domain" description="GGDEF" evidence="1">
    <location>
        <begin position="113"/>
        <end position="182"/>
    </location>
</feature>
<dbReference type="SUPFAM" id="SSF55073">
    <property type="entry name" value="Nucleotide cyclase"/>
    <property type="match status" value="1"/>
</dbReference>
<dbReference type="InterPro" id="IPR029787">
    <property type="entry name" value="Nucleotide_cyclase"/>
</dbReference>
<dbReference type="PROSITE" id="PS50887">
    <property type="entry name" value="GGDEF"/>
    <property type="match status" value="1"/>
</dbReference>